<gene>
    <name evidence="1" type="ORF">ASR47_1004218</name>
</gene>
<dbReference type="RefSeq" id="WP_065309464.1">
    <property type="nucleotide sequence ID" value="NZ_LOCQ01000059.1"/>
</dbReference>
<proteinExistence type="predicted"/>
<organism evidence="1 2">
    <name type="scientific">Janthinobacterium psychrotolerans</name>
    <dbReference type="NCBI Taxonomy" id="1747903"/>
    <lineage>
        <taxon>Bacteria</taxon>
        <taxon>Pseudomonadati</taxon>
        <taxon>Pseudomonadota</taxon>
        <taxon>Betaproteobacteria</taxon>
        <taxon>Burkholderiales</taxon>
        <taxon>Oxalobacteraceae</taxon>
        <taxon>Janthinobacterium</taxon>
    </lineage>
</organism>
<dbReference type="AlphaFoldDB" id="A0A1A7C0W2"/>
<accession>A0A1A7C0W2</accession>
<protein>
    <submittedName>
        <fullName evidence="1">Uncharacterized protein</fullName>
    </submittedName>
</protein>
<sequence length="102" mass="11002">MTPAVAHAIVEARLLGEHAIPVKIRTTEPVTEDEIAELLAAVDFLIAHYQDQPSVPKTLAAAFVDIYSGFVPGEGTVTASCAQRLEEVAIALQDKAYRLFLP</sequence>
<comment type="caution">
    <text evidence="1">The sequence shown here is derived from an EMBL/GenBank/DDBJ whole genome shotgun (WGS) entry which is preliminary data.</text>
</comment>
<reference evidence="1 2" key="1">
    <citation type="submission" date="2016-04" db="EMBL/GenBank/DDBJ databases">
        <title>Draft genome sequence of Janthinobacterium psychrotolerans sp. nov., isolated from freshwater sediments in Denmark.</title>
        <authorList>
            <person name="Gong X."/>
            <person name="Skrivergaard S."/>
            <person name="Korsgaard B.S."/>
            <person name="Schreiber L."/>
            <person name="Marshall I.P."/>
            <person name="Finster K."/>
            <person name="Schramm A."/>
        </authorList>
    </citation>
    <scope>NUCLEOTIDE SEQUENCE [LARGE SCALE GENOMIC DNA]</scope>
    <source>
        <strain evidence="1 2">S3-2</strain>
    </source>
</reference>
<evidence type="ECO:0000313" key="1">
    <source>
        <dbReference type="EMBL" id="OBV37943.1"/>
    </source>
</evidence>
<evidence type="ECO:0000313" key="2">
    <source>
        <dbReference type="Proteomes" id="UP000092713"/>
    </source>
</evidence>
<keyword evidence="2" id="KW-1185">Reference proteome</keyword>
<dbReference type="EMBL" id="LOCQ01000059">
    <property type="protein sequence ID" value="OBV37943.1"/>
    <property type="molecule type" value="Genomic_DNA"/>
</dbReference>
<name>A0A1A7C0W2_9BURK</name>
<dbReference type="OrthoDB" id="6902921at2"/>
<dbReference type="Proteomes" id="UP000092713">
    <property type="component" value="Unassembled WGS sequence"/>
</dbReference>